<reference evidence="2" key="1">
    <citation type="submission" date="2021-04" db="EMBL/GenBank/DDBJ databases">
        <authorList>
            <person name="Zhang D.-C."/>
        </authorList>
    </citation>
    <scope>NUCLEOTIDE SEQUENCE</scope>
    <source>
        <strain evidence="2">CGMCC 1.15697</strain>
    </source>
</reference>
<dbReference type="Proteomes" id="UP000672602">
    <property type="component" value="Unassembled WGS sequence"/>
</dbReference>
<dbReference type="RefSeq" id="WP_210683149.1">
    <property type="nucleotide sequence ID" value="NZ_JAGMWN010000009.1"/>
</dbReference>
<proteinExistence type="predicted"/>
<evidence type="ECO:0000313" key="2">
    <source>
        <dbReference type="EMBL" id="MBP5858556.1"/>
    </source>
</evidence>
<protein>
    <recommendedName>
        <fullName evidence="1">Thiolase C-terminal domain-containing protein</fullName>
    </recommendedName>
</protein>
<dbReference type="InterPro" id="IPR002155">
    <property type="entry name" value="Thiolase"/>
</dbReference>
<comment type="caution">
    <text evidence="2">The sequence shown here is derived from an EMBL/GenBank/DDBJ whole genome shotgun (WGS) entry which is preliminary data.</text>
</comment>
<dbReference type="Gene3D" id="3.40.47.10">
    <property type="match status" value="1"/>
</dbReference>
<dbReference type="Pfam" id="PF22691">
    <property type="entry name" value="Thiolase_C_1"/>
    <property type="match status" value="1"/>
</dbReference>
<sequence>MGGATTLIPNSTGKSLEELLYDVAQKAVASAGITYDDIDGIVVAANDQYDGRAISVMAASGPVGGVDRDILCTPSAGEHAFVTGALRVASKLFDTQLVLAWSPAEVSSFSEAQRLAADPYYHRRLPLDELSSHALQASALGASVENLADLSHSVLTKNRANGAVAYPDIAAYSSGVPRGDHPVRWPIFSDMIAPPITGLVAMVLAGEDFVADRGLARPVWIEGMGWATEPSFLGDRNLGGLPSLEAAAAQAFAEAGVSDPVGEFDVAELADATPHQELLSYEGLSLCRRDGWEAALGDGTFHADGRLPVNLSGGALSVNPIFCTGLMRISEVARQLRGEAGAAQKEGAARGVAHAASGIAMQYNTVIVMNNQQPGTVQ</sequence>
<evidence type="ECO:0000259" key="1">
    <source>
        <dbReference type="Pfam" id="PF22691"/>
    </source>
</evidence>
<organism evidence="2 3">
    <name type="scientific">Marivibrio halodurans</name>
    <dbReference type="NCBI Taxonomy" id="2039722"/>
    <lineage>
        <taxon>Bacteria</taxon>
        <taxon>Pseudomonadati</taxon>
        <taxon>Pseudomonadota</taxon>
        <taxon>Alphaproteobacteria</taxon>
        <taxon>Rhodospirillales</taxon>
        <taxon>Rhodospirillaceae</taxon>
        <taxon>Marivibrio</taxon>
    </lineage>
</organism>
<dbReference type="PIRSF" id="PIRSF000429">
    <property type="entry name" value="Ac-CoA_Ac_transf"/>
    <property type="match status" value="1"/>
</dbReference>
<evidence type="ECO:0000313" key="3">
    <source>
        <dbReference type="Proteomes" id="UP000672602"/>
    </source>
</evidence>
<dbReference type="SUPFAM" id="SSF53901">
    <property type="entry name" value="Thiolase-like"/>
    <property type="match status" value="2"/>
</dbReference>
<accession>A0A8J7V279</accession>
<dbReference type="CDD" id="cd00829">
    <property type="entry name" value="SCP-x_thiolase"/>
    <property type="match status" value="1"/>
</dbReference>
<dbReference type="GO" id="GO:0003988">
    <property type="term" value="F:acetyl-CoA C-acyltransferase activity"/>
    <property type="evidence" value="ECO:0007669"/>
    <property type="project" value="UniProtKB-ARBA"/>
</dbReference>
<dbReference type="PANTHER" id="PTHR42870">
    <property type="entry name" value="ACETYL-COA C-ACETYLTRANSFERASE"/>
    <property type="match status" value="1"/>
</dbReference>
<name>A0A8J7V279_9PROT</name>
<dbReference type="InterPro" id="IPR055140">
    <property type="entry name" value="Thiolase_C_2"/>
</dbReference>
<gene>
    <name evidence="2" type="ORF">KAJ83_16155</name>
</gene>
<dbReference type="AlphaFoldDB" id="A0A8J7V279"/>
<feature type="domain" description="Thiolase C-terminal" evidence="1">
    <location>
        <begin position="242"/>
        <end position="368"/>
    </location>
</feature>
<dbReference type="PANTHER" id="PTHR42870:SF6">
    <property type="entry name" value="ACETYL-COA C-ACYLTRANSFERASE"/>
    <property type="match status" value="1"/>
</dbReference>
<dbReference type="InterPro" id="IPR016039">
    <property type="entry name" value="Thiolase-like"/>
</dbReference>
<dbReference type="EMBL" id="JAGMWN010000009">
    <property type="protein sequence ID" value="MBP5858556.1"/>
    <property type="molecule type" value="Genomic_DNA"/>
</dbReference>
<keyword evidence="3" id="KW-1185">Reference proteome</keyword>